<sequence length="135" mass="15042">MSYEAAAAAINAHFANEWNERTPVAYDDVEFTTPNDVPWVRLTVQHSMGYQASVGSPGSNQFRREGLVTVQILTPFGNGKIKSMQLADQVTAIFQRLGRVEGISFRDVRLNEVGNASTGWYHVNVKAEFEYDTIA</sequence>
<dbReference type="Proteomes" id="UP000298337">
    <property type="component" value="Unassembled WGS sequence"/>
</dbReference>
<dbReference type="InterPro" id="IPR025395">
    <property type="entry name" value="Phage_tail_terminator-like"/>
</dbReference>
<evidence type="ECO:0000313" key="2">
    <source>
        <dbReference type="Proteomes" id="UP000298337"/>
    </source>
</evidence>
<evidence type="ECO:0000313" key="1">
    <source>
        <dbReference type="EMBL" id="TGE04629.1"/>
    </source>
</evidence>
<keyword evidence="2" id="KW-1185">Reference proteome</keyword>
<proteinExistence type="predicted"/>
<dbReference type="AlphaFoldDB" id="A0A4Z0P387"/>
<dbReference type="Gene3D" id="3.30.2000.20">
    <property type="match status" value="1"/>
</dbReference>
<dbReference type="EMBL" id="SRLA01000005">
    <property type="protein sequence ID" value="TGE04629.1"/>
    <property type="molecule type" value="Genomic_DNA"/>
</dbReference>
<accession>A0A4Z0P387</accession>
<dbReference type="RefSeq" id="WP_135436073.1">
    <property type="nucleotide sequence ID" value="NZ_SRLA01000005.1"/>
</dbReference>
<comment type="caution">
    <text evidence="1">The sequence shown here is derived from an EMBL/GenBank/DDBJ whole genome shotgun (WGS) entry which is preliminary data.</text>
</comment>
<organism evidence="1 2">
    <name type="scientific">Hymenobacter fodinae</name>
    <dbReference type="NCBI Taxonomy" id="2510796"/>
    <lineage>
        <taxon>Bacteria</taxon>
        <taxon>Pseudomonadati</taxon>
        <taxon>Bacteroidota</taxon>
        <taxon>Cytophagia</taxon>
        <taxon>Cytophagales</taxon>
        <taxon>Hymenobacteraceae</taxon>
        <taxon>Hymenobacter</taxon>
    </lineage>
</organism>
<dbReference type="Pfam" id="PF13554">
    <property type="entry name" value="Phage_tail_terminator_5"/>
    <property type="match status" value="1"/>
</dbReference>
<reference evidence="1 2" key="1">
    <citation type="submission" date="2019-04" db="EMBL/GenBank/DDBJ databases">
        <authorList>
            <person name="Feng G."/>
            <person name="Zhang J."/>
            <person name="Zhu H."/>
        </authorList>
    </citation>
    <scope>NUCLEOTIDE SEQUENCE [LARGE SCALE GENOMIC DNA]</scope>
    <source>
        <strain evidence="1 2">92R-1</strain>
    </source>
</reference>
<name>A0A4Z0P387_9BACT</name>
<protein>
    <recommendedName>
        <fullName evidence="3">DUF3168 domain-containing protein</fullName>
    </recommendedName>
</protein>
<dbReference type="OrthoDB" id="6649503at2"/>
<evidence type="ECO:0008006" key="3">
    <source>
        <dbReference type="Google" id="ProtNLM"/>
    </source>
</evidence>
<gene>
    <name evidence="1" type="ORF">EU556_20810</name>
</gene>